<accession>A0A4D6KQP4</accession>
<sequence length="119" mass="12648">MEPPGGHECAARRLIFHAQFSGFCWEPPGGDELPPSDISGMAWAVGQSVVGCIKTSKSFATSIASGDRTSTKVLAPRGTWRQGVFCQAINPATVGLSELGAWRRGRCAKRFVQVLPSGT</sequence>
<evidence type="ECO:0000313" key="1">
    <source>
        <dbReference type="EMBL" id="QCD78990.1"/>
    </source>
</evidence>
<dbReference type="AlphaFoldDB" id="A0A4D6KQP4"/>
<name>A0A4D6KQP4_VIGUN</name>
<dbReference type="Proteomes" id="UP000501690">
    <property type="component" value="Linkage Group LG1"/>
</dbReference>
<proteinExistence type="predicted"/>
<organism evidence="1 2">
    <name type="scientific">Vigna unguiculata</name>
    <name type="common">Cowpea</name>
    <dbReference type="NCBI Taxonomy" id="3917"/>
    <lineage>
        <taxon>Eukaryota</taxon>
        <taxon>Viridiplantae</taxon>
        <taxon>Streptophyta</taxon>
        <taxon>Embryophyta</taxon>
        <taxon>Tracheophyta</taxon>
        <taxon>Spermatophyta</taxon>
        <taxon>Magnoliopsida</taxon>
        <taxon>eudicotyledons</taxon>
        <taxon>Gunneridae</taxon>
        <taxon>Pentapetalae</taxon>
        <taxon>rosids</taxon>
        <taxon>fabids</taxon>
        <taxon>Fabales</taxon>
        <taxon>Fabaceae</taxon>
        <taxon>Papilionoideae</taxon>
        <taxon>50 kb inversion clade</taxon>
        <taxon>NPAAA clade</taxon>
        <taxon>indigoferoid/millettioid clade</taxon>
        <taxon>Phaseoleae</taxon>
        <taxon>Vigna</taxon>
    </lineage>
</organism>
<gene>
    <name evidence="1" type="ORF">DEO72_LG1g2627</name>
</gene>
<protein>
    <submittedName>
        <fullName evidence="1">Uncharacterized protein</fullName>
    </submittedName>
</protein>
<dbReference type="EMBL" id="CP039345">
    <property type="protein sequence ID" value="QCD78990.1"/>
    <property type="molecule type" value="Genomic_DNA"/>
</dbReference>
<keyword evidence="2" id="KW-1185">Reference proteome</keyword>
<evidence type="ECO:0000313" key="2">
    <source>
        <dbReference type="Proteomes" id="UP000501690"/>
    </source>
</evidence>
<reference evidence="1 2" key="1">
    <citation type="submission" date="2019-04" db="EMBL/GenBank/DDBJ databases">
        <title>An improved genome assembly and genetic linkage map for asparagus bean, Vigna unguiculata ssp. sesquipedialis.</title>
        <authorList>
            <person name="Xia Q."/>
            <person name="Zhang R."/>
            <person name="Dong Y."/>
        </authorList>
    </citation>
    <scope>NUCLEOTIDE SEQUENCE [LARGE SCALE GENOMIC DNA]</scope>
    <source>
        <tissue evidence="1">Leaf</tissue>
    </source>
</reference>